<dbReference type="SUPFAM" id="SSF49313">
    <property type="entry name" value="Cadherin-like"/>
    <property type="match status" value="1"/>
</dbReference>
<accession>R9ULP9</accession>
<evidence type="ECO:0000313" key="4">
    <source>
        <dbReference type="Proteomes" id="UP000007392"/>
    </source>
</evidence>
<dbReference type="InterPro" id="IPR003343">
    <property type="entry name" value="Big_2"/>
</dbReference>
<dbReference type="Gene3D" id="2.60.40.10">
    <property type="entry name" value="Immunoglobulins"/>
    <property type="match status" value="8"/>
</dbReference>
<protein>
    <recommendedName>
        <fullName evidence="2">SLH domain-containing protein</fullName>
    </recommendedName>
</protein>
<dbReference type="Pfam" id="PF17963">
    <property type="entry name" value="Big_9"/>
    <property type="match status" value="6"/>
</dbReference>
<dbReference type="HOGENOM" id="CLU_253399_0_0_9"/>
<dbReference type="InterPro" id="IPR006644">
    <property type="entry name" value="Cadg"/>
</dbReference>
<reference evidence="3 4" key="1">
    <citation type="submission" date="2013-06" db="EMBL/GenBank/DDBJ databases">
        <title>Complete genome sequence of Paenibacillus mucilaginosus K02.</title>
        <authorList>
            <person name="Xiao B."/>
            <person name="Sun L."/>
            <person name="Xiao L."/>
            <person name="Lian B."/>
        </authorList>
    </citation>
    <scope>NUCLEOTIDE SEQUENCE [LARGE SCALE GENOMIC DNA]</scope>
    <source>
        <strain evidence="3 4">K02</strain>
    </source>
</reference>
<proteinExistence type="predicted"/>
<evidence type="ECO:0000256" key="1">
    <source>
        <dbReference type="SAM" id="MobiDB-lite"/>
    </source>
</evidence>
<dbReference type="InterPro" id="IPR015919">
    <property type="entry name" value="Cadherin-like_sf"/>
</dbReference>
<dbReference type="Proteomes" id="UP000007392">
    <property type="component" value="Chromosome"/>
</dbReference>
<feature type="domain" description="SLH" evidence="2">
    <location>
        <begin position="62"/>
        <end position="125"/>
    </location>
</feature>
<dbReference type="SMART" id="SM00736">
    <property type="entry name" value="CADG"/>
    <property type="match status" value="5"/>
</dbReference>
<gene>
    <name evidence="3" type="ORF">B2K_39615</name>
</gene>
<dbReference type="InterPro" id="IPR001119">
    <property type="entry name" value="SLH_dom"/>
</dbReference>
<dbReference type="InterPro" id="IPR013783">
    <property type="entry name" value="Ig-like_fold"/>
</dbReference>
<feature type="region of interest" description="Disordered" evidence="1">
    <location>
        <begin position="470"/>
        <end position="501"/>
    </location>
</feature>
<evidence type="ECO:0000313" key="3">
    <source>
        <dbReference type="EMBL" id="AGN70726.1"/>
    </source>
</evidence>
<sequence length="1668" mass="173243">MQGAFTDIEHSYAKGTIEQLVEAGIVEGVGEGRFNPAGRMTRQDFIIVLARALGLDISNPPSAPTFTDIPVEHYAYPYIEAAVKAGLVSGIGEGRFGGAQPLTRQDMAVIFEASIGEATPAGAAASVTFKDAEAIAEYAKKAVAKAADLGLIEGGDDGRFRPLDEADRQAVAMVAGRFLQMAPHTVQRFTDDAVYIGGRKYTASEQVQGILHPRNSLVLKGAKIRFEEADGRISRITYLELRSSGKAALPGGEEFSGNLLLHGQQGVIDGVLKVAADYISLKDLTITGDLEISRELQQDFYSESIDVKGKTLVNGGDTNTVVFKDSALTTVDVNKEEVRVEMLGQAFVQEVNVTSNAALVGSAEANIDQVTLKDGAQNVELQGKVDALQVNAATTITGSASIGKVTIDTAAPVTLGTTGTVNQLNLAPSASKVTLGSQTQVQSLTLPAGVTPGSVVTNYSQVQSQIGAVSGVQSTSAPTSSTSSSGGGSSTGSSPKVANPISDLTITMGSTKDIDLSQVFTDADNNITSYKAQLVKTASAPEIVTATVTGNILTVEPRLKGKITVRVQAFDKYNNKATDDFIVTVNQHPVAADVPEQYVTLNAGNTLVNLSTYFNDPDLDALTYEVTASDHPEVATAAVSGSELILTPAGPGSASITVTVQDGKGGSVSKVITVRTNRAPDADAAIAEQVVTMGTVGKLELSNAFGDLDGDTLTFEASSQDQQVAVVTVSGSELQITSLMDGQTPVTVTAKDGKGGQAYQTFTVRTNRAPQVASPAADQDVMIGAGPVTVDLASVFSDSNGDSLTLQAVAADPGIAAVSLTGKQVQITPLTGGSTTVTITAEDGFGGSITDAFLIRVNEVPALGQPIADLTLQENGTAEIIDLSGSFTDANGDALILTAASADTGIATVSVSGTQLTAVPVSSGSTSVTVTADDGRGGTVSASFTVRVNRKPEAAGSLTGQTITLGEGSQTVDFSGLFTDPDGDSWTMEAVSADPGLASVSVTDKQVHLTPVAAGSTSVTVTAKDGRGGSLSRTFAVDINRTPQVLNALEDKVMTWGDSDLQLDVTTLFGDQDQDALTLTVESLSPNVATAALSQGQLTIHPVAGGTAEIRVIAKDGRGGQQSDTFTIRINRAPQAAPIQDQTITLFSGDAAVDLTGVFTDQDGDPLTITAVSSDASAAAVSMNGSRLTLSPVAVGTASVTVTAVDGHGGSVTRSFDVTVRPNQAPTVAAPVSSQSLKPTRDVTLNLLPVFSDGDEDMLTYEAVSSDAAIASVSVNGSQLIVTGVADGQAVITVTAHDPAANTAQTTFTANVASNESPVVAGTVPLQLIGTGVPANQFSIAHLFTDPDNDAMTYTATAADGNLVGASVNGSTLTLSPGAGYGRTTVTVTAHDGRGGVANATIDVLAVRVVDNKQILTKHGVSDVSYDLSALFPTQSSLTLYNHTKGAMTPDIPQVLNGKMFKVVPAGLGTYGYWVIAEDGTGAFIEVVVQEQQGAGVYFAEYTRGPEGRIALEFFNQSESQINYTVVGYRYNLNTQQMEVMMNDDINSTPYVNIQQIYQGRLGIVINYTFYDLMDIAPVQGFHGIFKMTANGNDGYVICAFELIKDGQVVDVIGDKNWRPSSNNTQPLPTIGTMIRKHGVRTGSTVFQLNGEWDLHPLTYIYLSSHTP</sequence>
<dbReference type="PANTHER" id="PTHR24273">
    <property type="entry name" value="FI04643P-RELATED"/>
    <property type="match status" value="1"/>
</dbReference>
<feature type="domain" description="SLH" evidence="2">
    <location>
        <begin position="1"/>
        <end position="61"/>
    </location>
</feature>
<feature type="compositionally biased region" description="Low complexity" evidence="1">
    <location>
        <begin position="474"/>
        <end position="484"/>
    </location>
</feature>
<dbReference type="Pfam" id="PF00395">
    <property type="entry name" value="SLH"/>
    <property type="match status" value="3"/>
</dbReference>
<dbReference type="PANTHER" id="PTHR24273:SF32">
    <property type="entry name" value="HYALIN"/>
    <property type="match status" value="1"/>
</dbReference>
<dbReference type="EMBL" id="CP003422">
    <property type="protein sequence ID" value="AGN70726.1"/>
    <property type="molecule type" value="Genomic_DNA"/>
</dbReference>
<feature type="domain" description="SLH" evidence="2">
    <location>
        <begin position="126"/>
        <end position="189"/>
    </location>
</feature>
<dbReference type="GO" id="GO:0016020">
    <property type="term" value="C:membrane"/>
    <property type="evidence" value="ECO:0007669"/>
    <property type="project" value="InterPro"/>
</dbReference>
<dbReference type="GO" id="GO:0005509">
    <property type="term" value="F:calcium ion binding"/>
    <property type="evidence" value="ECO:0007669"/>
    <property type="project" value="InterPro"/>
</dbReference>
<dbReference type="KEGG" id="pmw:B2K_39615"/>
<dbReference type="PROSITE" id="PS51272">
    <property type="entry name" value="SLH"/>
    <property type="match status" value="3"/>
</dbReference>
<dbReference type="SMART" id="SM00635">
    <property type="entry name" value="BID_2"/>
    <property type="match status" value="8"/>
</dbReference>
<organism evidence="3 4">
    <name type="scientific">Paenibacillus mucilaginosus K02</name>
    <dbReference type="NCBI Taxonomy" id="997761"/>
    <lineage>
        <taxon>Bacteria</taxon>
        <taxon>Bacillati</taxon>
        <taxon>Bacillota</taxon>
        <taxon>Bacilli</taxon>
        <taxon>Bacillales</taxon>
        <taxon>Paenibacillaceae</taxon>
        <taxon>Paenibacillus</taxon>
    </lineage>
</organism>
<dbReference type="Gene3D" id="2.60.40.1080">
    <property type="match status" value="1"/>
</dbReference>
<evidence type="ECO:0000259" key="2">
    <source>
        <dbReference type="PROSITE" id="PS51272"/>
    </source>
</evidence>
<name>R9ULP9_9BACL</name>